<evidence type="ECO:0000313" key="1">
    <source>
        <dbReference type="EMBL" id="QNN45485.1"/>
    </source>
</evidence>
<proteinExistence type="predicted"/>
<dbReference type="EMBL" id="CP060711">
    <property type="protein sequence ID" value="QNN45485.1"/>
    <property type="molecule type" value="Genomic_DNA"/>
</dbReference>
<name>A0A7G9QQ60_9GAMM</name>
<dbReference type="KEGG" id="tbv:H9L17_09615"/>
<dbReference type="Proteomes" id="UP000515977">
    <property type="component" value="Chromosome"/>
</dbReference>
<protein>
    <submittedName>
        <fullName evidence="1">Uncharacterized protein</fullName>
    </submittedName>
</protein>
<keyword evidence="2" id="KW-1185">Reference proteome</keyword>
<dbReference type="AlphaFoldDB" id="A0A7G9QQ60"/>
<accession>A0A7G9QQ60</accession>
<organism evidence="1 2">
    <name type="scientific">Thermomonas brevis</name>
    <dbReference type="NCBI Taxonomy" id="215691"/>
    <lineage>
        <taxon>Bacteria</taxon>
        <taxon>Pseudomonadati</taxon>
        <taxon>Pseudomonadota</taxon>
        <taxon>Gammaproteobacteria</taxon>
        <taxon>Lysobacterales</taxon>
        <taxon>Lysobacteraceae</taxon>
        <taxon>Thermomonas</taxon>
    </lineage>
</organism>
<evidence type="ECO:0000313" key="2">
    <source>
        <dbReference type="Proteomes" id="UP000515977"/>
    </source>
</evidence>
<sequence>MDHSAFIDDSQVDAELAALESDMPALQARAGDVFALATAWAERHDAILAVTPAASLGSVEARLRRMGIRWGMMPGARITGQFPALPAVDEEAEDHAQA</sequence>
<reference evidence="1 2" key="1">
    <citation type="submission" date="2020-08" db="EMBL/GenBank/DDBJ databases">
        <title>Genome sequence of Thermomonas brevis KACC 16975T.</title>
        <authorList>
            <person name="Hyun D.-W."/>
            <person name="Bae J.-W."/>
        </authorList>
    </citation>
    <scope>NUCLEOTIDE SEQUENCE [LARGE SCALE GENOMIC DNA]</scope>
    <source>
        <strain evidence="1 2">KACC 16975</strain>
    </source>
</reference>
<dbReference type="RefSeq" id="WP_187569253.1">
    <property type="nucleotide sequence ID" value="NZ_CP060711.1"/>
</dbReference>
<gene>
    <name evidence="1" type="ORF">H9L17_09615</name>
</gene>